<accession>A0A8E1WKY9</accession>
<dbReference type="EMBL" id="JACHGI010000031">
    <property type="protein sequence ID" value="MBB6470448.1"/>
    <property type="molecule type" value="Genomic_DNA"/>
</dbReference>
<keyword evidence="5" id="KW-1185">Reference proteome</keyword>
<feature type="domain" description="N-acetyltransferase" evidence="1">
    <location>
        <begin position="1"/>
        <end position="145"/>
    </location>
</feature>
<reference evidence="3 5" key="2">
    <citation type="submission" date="2020-09" db="EMBL/GenBank/DDBJ databases">
        <title>Draft Genome Sequence of Aminobacter carboxidus type strain DSM 1086, a soil Gram-negative carboxydobacterium.</title>
        <authorList>
            <person name="Turrini P."/>
            <person name="Tescari M."/>
            <person name="Artuso I."/>
            <person name="Lugli G.A."/>
            <person name="Frangipani E."/>
            <person name="Ventura M."/>
            <person name="Visca P."/>
        </authorList>
    </citation>
    <scope>NUCLEOTIDE SEQUENCE [LARGE SCALE GENOMIC DNA]</scope>
    <source>
        <strain evidence="3 5">DSM 1086</strain>
    </source>
</reference>
<organism evidence="2 4">
    <name type="scientific">Aminobacter carboxidus</name>
    <dbReference type="NCBI Taxonomy" id="376165"/>
    <lineage>
        <taxon>Bacteria</taxon>
        <taxon>Pseudomonadati</taxon>
        <taxon>Pseudomonadota</taxon>
        <taxon>Alphaproteobacteria</taxon>
        <taxon>Hyphomicrobiales</taxon>
        <taxon>Phyllobacteriaceae</taxon>
        <taxon>Aminobacter</taxon>
    </lineage>
</organism>
<comment type="caution">
    <text evidence="2">The sequence shown here is derived from an EMBL/GenBank/DDBJ whole genome shotgun (WGS) entry which is preliminary data.</text>
</comment>
<keyword evidence="2" id="KW-0012">Acyltransferase</keyword>
<dbReference type="Gene3D" id="3.40.630.30">
    <property type="match status" value="1"/>
</dbReference>
<proteinExistence type="predicted"/>
<dbReference type="EMBL" id="JACZEP010000025">
    <property type="protein sequence ID" value="MBE1208582.1"/>
    <property type="molecule type" value="Genomic_DNA"/>
</dbReference>
<reference evidence="2 4" key="1">
    <citation type="submission" date="2020-08" db="EMBL/GenBank/DDBJ databases">
        <title>Genomic Encyclopedia of Type Strains, Phase IV (KMG-IV): sequencing the most valuable type-strain genomes for metagenomic binning, comparative biology and taxonomic classification.</title>
        <authorList>
            <person name="Goeker M."/>
        </authorList>
    </citation>
    <scope>NUCLEOTIDE SEQUENCE [LARGE SCALE GENOMIC DNA]</scope>
    <source>
        <strain evidence="2 4">DSM 17454</strain>
    </source>
</reference>
<dbReference type="EC" id="2.3.1.-" evidence="2"/>
<dbReference type="Proteomes" id="UP000598227">
    <property type="component" value="Unassembled WGS sequence"/>
</dbReference>
<dbReference type="Pfam" id="PF13527">
    <property type="entry name" value="Acetyltransf_9"/>
    <property type="match status" value="1"/>
</dbReference>
<dbReference type="InterPro" id="IPR050276">
    <property type="entry name" value="MshD_Acetyltransferase"/>
</dbReference>
<name>A0A8E1WKY9_9HYPH</name>
<dbReference type="PANTHER" id="PTHR43617:SF2">
    <property type="entry name" value="UPF0039 PROTEIN SLL0451"/>
    <property type="match status" value="1"/>
</dbReference>
<dbReference type="AlphaFoldDB" id="A0A8E1WKY9"/>
<evidence type="ECO:0000313" key="5">
    <source>
        <dbReference type="Proteomes" id="UP000598227"/>
    </source>
</evidence>
<dbReference type="Proteomes" id="UP000532373">
    <property type="component" value="Unassembled WGS sequence"/>
</dbReference>
<evidence type="ECO:0000313" key="2">
    <source>
        <dbReference type="EMBL" id="MBB6470448.1"/>
    </source>
</evidence>
<dbReference type="GO" id="GO:0016747">
    <property type="term" value="F:acyltransferase activity, transferring groups other than amino-acyl groups"/>
    <property type="evidence" value="ECO:0007669"/>
    <property type="project" value="InterPro"/>
</dbReference>
<keyword evidence="2" id="KW-0808">Transferase</keyword>
<dbReference type="SUPFAM" id="SSF55729">
    <property type="entry name" value="Acyl-CoA N-acyltransferases (Nat)"/>
    <property type="match status" value="1"/>
</dbReference>
<evidence type="ECO:0000259" key="1">
    <source>
        <dbReference type="PROSITE" id="PS51186"/>
    </source>
</evidence>
<dbReference type="InterPro" id="IPR000182">
    <property type="entry name" value="GNAT_dom"/>
</dbReference>
<dbReference type="PANTHER" id="PTHR43617">
    <property type="entry name" value="L-AMINO ACID N-ACETYLTRANSFERASE"/>
    <property type="match status" value="1"/>
</dbReference>
<dbReference type="InterPro" id="IPR016181">
    <property type="entry name" value="Acyl_CoA_acyltransferase"/>
</dbReference>
<dbReference type="CDD" id="cd04301">
    <property type="entry name" value="NAT_SF"/>
    <property type="match status" value="1"/>
</dbReference>
<protein>
    <submittedName>
        <fullName evidence="2 3">Acetyltransferase</fullName>
        <ecNumber evidence="2">2.3.1.-</ecNumber>
    </submittedName>
</protein>
<evidence type="ECO:0000313" key="3">
    <source>
        <dbReference type="EMBL" id="MBE1208582.1"/>
    </source>
</evidence>
<sequence length="164" mass="17362">MNIRPEQPADIDTIRALTRAAFANAPYSSQTEAAIVDALRDAGALTLSLVAEDNGEVVGHVAFSPVTVGGDAGWYGLGPVSVWPESQSRGIGQSLIRHGLETLRQIGAKGCVLIGDPAYYSRFGFVADPTVSYGDIPPEYVQRLAFGQHMARGEIVYHAGFGAS</sequence>
<dbReference type="PROSITE" id="PS51186">
    <property type="entry name" value="GNAT"/>
    <property type="match status" value="1"/>
</dbReference>
<dbReference type="RefSeq" id="WP_184774630.1">
    <property type="nucleotide sequence ID" value="NZ_JACHGI010000031.1"/>
</dbReference>
<gene>
    <name evidence="2" type="ORF">HNQ96_006346</name>
    <name evidence="3" type="ORF">IHE39_30265</name>
</gene>
<evidence type="ECO:0000313" key="4">
    <source>
        <dbReference type="Proteomes" id="UP000532373"/>
    </source>
</evidence>